<dbReference type="Proteomes" id="UP000288859">
    <property type="component" value="Unassembled WGS sequence"/>
</dbReference>
<evidence type="ECO:0008006" key="6">
    <source>
        <dbReference type="Google" id="ProtNLM"/>
    </source>
</evidence>
<feature type="compositionally biased region" description="Polar residues" evidence="3">
    <location>
        <begin position="488"/>
        <end position="501"/>
    </location>
</feature>
<dbReference type="InterPro" id="IPR029055">
    <property type="entry name" value="Ntn_hydrolases_N"/>
</dbReference>
<reference evidence="4 5" key="1">
    <citation type="submission" date="2017-03" db="EMBL/GenBank/DDBJ databases">
        <title>Genomes of endolithic fungi from Antarctica.</title>
        <authorList>
            <person name="Coleine C."/>
            <person name="Masonjones S."/>
            <person name="Stajich J.E."/>
        </authorList>
    </citation>
    <scope>NUCLEOTIDE SEQUENCE [LARGE SCALE GENOMIC DNA]</scope>
    <source>
        <strain evidence="4 5">CCFEE 6314</strain>
    </source>
</reference>
<organism evidence="4 5">
    <name type="scientific">Exophiala mesophila</name>
    <name type="common">Black yeast-like fungus</name>
    <dbReference type="NCBI Taxonomy" id="212818"/>
    <lineage>
        <taxon>Eukaryota</taxon>
        <taxon>Fungi</taxon>
        <taxon>Dikarya</taxon>
        <taxon>Ascomycota</taxon>
        <taxon>Pezizomycotina</taxon>
        <taxon>Eurotiomycetes</taxon>
        <taxon>Chaetothyriomycetidae</taxon>
        <taxon>Chaetothyriales</taxon>
        <taxon>Herpotrichiellaceae</taxon>
        <taxon>Exophiala</taxon>
    </lineage>
</organism>
<protein>
    <recommendedName>
        <fullName evidence="6">Asparaginase</fullName>
    </recommendedName>
</protein>
<dbReference type="VEuPathDB" id="FungiDB:PV10_07779"/>
<dbReference type="PANTHER" id="PTHR10188:SF43">
    <property type="entry name" value="ASPARAGINASE (EUROFUNG)"/>
    <property type="match status" value="1"/>
</dbReference>
<evidence type="ECO:0000313" key="5">
    <source>
        <dbReference type="Proteomes" id="UP000288859"/>
    </source>
</evidence>
<feature type="active site" description="Nucleophile" evidence="1">
    <location>
        <position position="237"/>
    </location>
</feature>
<dbReference type="InterPro" id="IPR000246">
    <property type="entry name" value="Peptidase_T2"/>
</dbReference>
<dbReference type="AlphaFoldDB" id="A0A438MT10"/>
<dbReference type="GO" id="GO:0005737">
    <property type="term" value="C:cytoplasm"/>
    <property type="evidence" value="ECO:0007669"/>
    <property type="project" value="TreeGrafter"/>
</dbReference>
<evidence type="ECO:0000313" key="4">
    <source>
        <dbReference type="EMBL" id="RVX66342.1"/>
    </source>
</evidence>
<accession>A0A438MT10</accession>
<comment type="caution">
    <text evidence="4">The sequence shown here is derived from an EMBL/GenBank/DDBJ whole genome shotgun (WGS) entry which is preliminary data.</text>
</comment>
<evidence type="ECO:0000256" key="2">
    <source>
        <dbReference type="PIRSR" id="PIRSR600246-3"/>
    </source>
</evidence>
<dbReference type="Pfam" id="PF01112">
    <property type="entry name" value="Asparaginase_2"/>
    <property type="match status" value="1"/>
</dbReference>
<proteinExistence type="predicted"/>
<dbReference type="OrthoDB" id="2262349at2759"/>
<dbReference type="EMBL" id="NAJM01000063">
    <property type="protein sequence ID" value="RVX66342.1"/>
    <property type="molecule type" value="Genomic_DNA"/>
</dbReference>
<dbReference type="Gene3D" id="3.60.20.30">
    <property type="entry name" value="(Glycosyl)asparaginase"/>
    <property type="match status" value="1"/>
</dbReference>
<name>A0A438MT10_EXOME</name>
<dbReference type="SUPFAM" id="SSF56235">
    <property type="entry name" value="N-terminal nucleophile aminohydrolases (Ntn hydrolases)"/>
    <property type="match status" value="1"/>
</dbReference>
<feature type="site" description="Cleavage; by autolysis" evidence="2">
    <location>
        <begin position="236"/>
        <end position="237"/>
    </location>
</feature>
<sequence>MTSQEKRPPDSGPYRPTVIIHGGAGALSRDNLPPALWAQYKASLLKYLTSTRDLLDAGASALDAATHAVTLFEDDPLFNCGRGAVFTESGSIEMEASLMVTSIDPKGPPQGYVKRAAAVSLVKNTRHPILLAKQVLIASDDDEGLGGTASMHTHLSGRQLEEWGWNEKGLEKKPDHWFWTKKRWEEHRRGLSKPPSPGLYTYEDLLESVNAPQQNREHITVYSDIDVDVIGIPSQGTVGAVTLDSWGNLATATSTGGLTNKKAGRIACRIFFAPSSPNSETSALRQISETVLRNARAVTECFDIWQKPLIEIHRPAELPPPYFFVTQQPAISPKHMSSADQPSLSLRRRAVAMSGTGNGDSFLRTNAVRTAASISRFSSNNYSLSHAVTSIAGPGGELQRSAGERWGRTGEGQGGIIGIEIDQGLETHGARKTGKIVFDFNCGGLFRAYYQDNEKGQEVPRVARSSQLLRLLLRQQLHRKALPPLPFSTASRPRLTRTSISSEERKQTQPIPKRKMSSASIPSINYKGIILDRSLIEQYGLNFADVQSKPSLADALIEVVSKTTKQCLWCNRSMTGRTGKSRRGHFIDCRKKHAE</sequence>
<feature type="region of interest" description="Disordered" evidence="3">
    <location>
        <begin position="483"/>
        <end position="518"/>
    </location>
</feature>
<dbReference type="GO" id="GO:0016787">
    <property type="term" value="F:hydrolase activity"/>
    <property type="evidence" value="ECO:0007669"/>
    <property type="project" value="InterPro"/>
</dbReference>
<dbReference type="PANTHER" id="PTHR10188">
    <property type="entry name" value="L-ASPARAGINASE"/>
    <property type="match status" value="1"/>
</dbReference>
<evidence type="ECO:0000256" key="1">
    <source>
        <dbReference type="PIRSR" id="PIRSR600246-1"/>
    </source>
</evidence>
<dbReference type="CDD" id="cd04701">
    <property type="entry name" value="Asparaginase_2"/>
    <property type="match status" value="1"/>
</dbReference>
<evidence type="ECO:0000256" key="3">
    <source>
        <dbReference type="SAM" id="MobiDB-lite"/>
    </source>
</evidence>
<gene>
    <name evidence="4" type="ORF">B0A52_09950</name>
</gene>